<name>A0A0A1UB69_ENTIV</name>
<proteinExistence type="predicted"/>
<gene>
    <name evidence="1" type="ORF">EIN_333980</name>
</gene>
<dbReference type="EMBL" id="KB206369">
    <property type="protein sequence ID" value="ELP92431.1"/>
    <property type="molecule type" value="Genomic_DNA"/>
</dbReference>
<dbReference type="KEGG" id="eiv:EIN_333980"/>
<evidence type="ECO:0000313" key="1">
    <source>
        <dbReference type="EMBL" id="ELP92431.1"/>
    </source>
</evidence>
<dbReference type="Proteomes" id="UP000014680">
    <property type="component" value="Unassembled WGS sequence"/>
</dbReference>
<keyword evidence="2" id="KW-1185">Reference proteome</keyword>
<organism evidence="1 2">
    <name type="scientific">Entamoeba invadens IP1</name>
    <dbReference type="NCBI Taxonomy" id="370355"/>
    <lineage>
        <taxon>Eukaryota</taxon>
        <taxon>Amoebozoa</taxon>
        <taxon>Evosea</taxon>
        <taxon>Archamoebae</taxon>
        <taxon>Mastigamoebida</taxon>
        <taxon>Entamoebidae</taxon>
        <taxon>Entamoeba</taxon>
    </lineage>
</organism>
<evidence type="ECO:0000313" key="2">
    <source>
        <dbReference type="Proteomes" id="UP000014680"/>
    </source>
</evidence>
<dbReference type="RefSeq" id="XP_004259202.1">
    <property type="nucleotide sequence ID" value="XM_004259154.1"/>
</dbReference>
<accession>A0A0A1UB69</accession>
<sequence length="143" mass="16784">MFFIALLLAYCYADPGIINMTFCEDKTVNLDFNVTVVEFEKPAEREFTNYTIVFEILQPHDHVVLKWHVEYYWGSLFIASYQYEDAYVCDTIVGGCTTKGLKRLRVTGKVEEAVTLPGWYLLVLEMTNFELYHSCFHGWVYLY</sequence>
<dbReference type="AlphaFoldDB" id="A0A0A1UB69"/>
<dbReference type="GeneID" id="14891412"/>
<reference evidence="1 2" key="1">
    <citation type="submission" date="2012-10" db="EMBL/GenBank/DDBJ databases">
        <authorList>
            <person name="Zafar N."/>
            <person name="Inman J."/>
            <person name="Hall N."/>
            <person name="Lorenzi H."/>
            <person name="Caler E."/>
        </authorList>
    </citation>
    <scope>NUCLEOTIDE SEQUENCE [LARGE SCALE GENOMIC DNA]</scope>
    <source>
        <strain evidence="1 2">IP1</strain>
    </source>
</reference>
<dbReference type="VEuPathDB" id="AmoebaDB:EIN_333980"/>
<protein>
    <recommendedName>
        <fullName evidence="3">MD-2-related lipid-recognition domain-containing protein</fullName>
    </recommendedName>
</protein>
<evidence type="ECO:0008006" key="3">
    <source>
        <dbReference type="Google" id="ProtNLM"/>
    </source>
</evidence>